<name>A0AAV3U617_9ALTE</name>
<reference evidence="2" key="1">
    <citation type="journal article" date="2019" name="Int. J. Syst. Evol. Microbiol.">
        <title>The Global Catalogue of Microorganisms (GCM) 10K type strain sequencing project: providing services to taxonomists for standard genome sequencing and annotation.</title>
        <authorList>
            <consortium name="The Broad Institute Genomics Platform"/>
            <consortium name="The Broad Institute Genome Sequencing Center for Infectious Disease"/>
            <person name="Wu L."/>
            <person name="Ma J."/>
        </authorList>
    </citation>
    <scope>NUCLEOTIDE SEQUENCE [LARGE SCALE GENOMIC DNA]</scope>
    <source>
        <strain evidence="2">JCM 19134</strain>
    </source>
</reference>
<evidence type="ECO:0000313" key="2">
    <source>
        <dbReference type="Proteomes" id="UP001409585"/>
    </source>
</evidence>
<dbReference type="Proteomes" id="UP001409585">
    <property type="component" value="Unassembled WGS sequence"/>
</dbReference>
<proteinExistence type="predicted"/>
<accession>A0AAV3U617</accession>
<gene>
    <name evidence="1" type="ORF">GCM10025791_33930</name>
</gene>
<keyword evidence="2" id="KW-1185">Reference proteome</keyword>
<sequence length="200" mass="21893">MADRTFSALGLPVVDITPNDSVVVAAVQQWLDDVVIGLGLCPFAAAPRRLGNIGFEVCNAQAEQDIAAFIDSELQRLVHTPVQKLETSLLITPYAFAEFEDYNQFLSVVDTLIGLGGLSGQVQVASFHPRYCFEGSSPQDQSNLTNCSPYPIFHLIREASLTRVLAGVADPDAIPERNIQLTESLADGQIRRLFPYWVAK</sequence>
<protein>
    <submittedName>
        <fullName evidence="1">DUF1415 domain-containing protein</fullName>
    </submittedName>
</protein>
<organism evidence="1 2">
    <name type="scientific">Halioxenophilus aromaticivorans</name>
    <dbReference type="NCBI Taxonomy" id="1306992"/>
    <lineage>
        <taxon>Bacteria</taxon>
        <taxon>Pseudomonadati</taxon>
        <taxon>Pseudomonadota</taxon>
        <taxon>Gammaproteobacteria</taxon>
        <taxon>Alteromonadales</taxon>
        <taxon>Alteromonadaceae</taxon>
        <taxon>Halioxenophilus</taxon>
    </lineage>
</organism>
<comment type="caution">
    <text evidence="1">The sequence shown here is derived from an EMBL/GenBank/DDBJ whole genome shotgun (WGS) entry which is preliminary data.</text>
</comment>
<evidence type="ECO:0000313" key="1">
    <source>
        <dbReference type="EMBL" id="GAA4950808.1"/>
    </source>
</evidence>
<dbReference type="AlphaFoldDB" id="A0AAV3U617"/>
<dbReference type="EMBL" id="BAABLX010000029">
    <property type="protein sequence ID" value="GAA4950808.1"/>
    <property type="molecule type" value="Genomic_DNA"/>
</dbReference>
<dbReference type="RefSeq" id="WP_345425105.1">
    <property type="nucleotide sequence ID" value="NZ_AP031496.1"/>
</dbReference>
<dbReference type="InterPro" id="IPR009858">
    <property type="entry name" value="DUF1415"/>
</dbReference>
<dbReference type="Pfam" id="PF07209">
    <property type="entry name" value="DUF1415"/>
    <property type="match status" value="1"/>
</dbReference>